<dbReference type="eggNOG" id="arCOG14032">
    <property type="taxonomic scope" value="Archaea"/>
</dbReference>
<dbReference type="STRING" id="999630.TUZN_0653"/>
<keyword evidence="1" id="KW-0812">Transmembrane</keyword>
<dbReference type="EMBL" id="CP002590">
    <property type="protein sequence ID" value="AEA12145.1"/>
    <property type="molecule type" value="Genomic_DNA"/>
</dbReference>
<name>F2L489_THEU7</name>
<dbReference type="KEGG" id="tuz:TUZN_0653"/>
<dbReference type="HOGENOM" id="CLU_2447835_0_0_2"/>
<gene>
    <name evidence="2" type="ordered locus">TUZN_0653</name>
</gene>
<evidence type="ECO:0000313" key="3">
    <source>
        <dbReference type="Proteomes" id="UP000008138"/>
    </source>
</evidence>
<protein>
    <submittedName>
        <fullName evidence="2">Uncharacterized protein</fullName>
    </submittedName>
</protein>
<feature type="transmembrane region" description="Helical" evidence="1">
    <location>
        <begin position="6"/>
        <end position="25"/>
    </location>
</feature>
<dbReference type="AlphaFoldDB" id="F2L489"/>
<organism evidence="2 3">
    <name type="scientific">Thermoproteus uzoniensis (strain 768-20)</name>
    <dbReference type="NCBI Taxonomy" id="999630"/>
    <lineage>
        <taxon>Archaea</taxon>
        <taxon>Thermoproteota</taxon>
        <taxon>Thermoprotei</taxon>
        <taxon>Thermoproteales</taxon>
        <taxon>Thermoproteaceae</taxon>
        <taxon>Thermoproteus</taxon>
    </lineage>
</organism>
<reference evidence="2 3" key="1">
    <citation type="journal article" date="2011" name="J. Bacteriol.">
        <title>Complete genome sequence of the thermoacidophilic crenarchaeon Thermoproteus uzoniensis 768-20.</title>
        <authorList>
            <person name="Mardanov A.V."/>
            <person name="Gumerov V.M."/>
            <person name="Beletsky A.V."/>
            <person name="Prokofeva M.I."/>
            <person name="Bonch-Osmolovskaya E.A."/>
            <person name="Ravin N.V."/>
            <person name="Skryabin K.G."/>
        </authorList>
    </citation>
    <scope>NUCLEOTIDE SEQUENCE [LARGE SCALE GENOMIC DNA]</scope>
    <source>
        <strain evidence="2 3">768-20</strain>
    </source>
</reference>
<evidence type="ECO:0000313" key="2">
    <source>
        <dbReference type="EMBL" id="AEA12145.1"/>
    </source>
</evidence>
<keyword evidence="1" id="KW-1133">Transmembrane helix</keyword>
<sequence length="89" mass="10403">MISQIEVIYIIIILILSLFIFVLFLKVAQLLSFDRYIFLLSLYARCGKLYNYTYYSNIYLNNTVLICINITSIDGNLTYSVRYLVAARP</sequence>
<keyword evidence="1" id="KW-0472">Membrane</keyword>
<dbReference type="Proteomes" id="UP000008138">
    <property type="component" value="Chromosome"/>
</dbReference>
<reference key="2">
    <citation type="submission" date="2011-03" db="EMBL/GenBank/DDBJ databases">
        <title>Complete genome sequence of the thermoacidophilic crenarchaeon Thermoproteus uzoniensis 768-20.</title>
        <authorList>
            <person name="Mardanov A.V."/>
            <person name="Gumerov V.M."/>
            <person name="Beletsky A.V."/>
            <person name="Prokofeva M.I."/>
            <person name="Bonch-Osmolovskaya E.A."/>
            <person name="Ravin N.V."/>
            <person name="Skryabin K.G."/>
        </authorList>
    </citation>
    <scope>NUCLEOTIDE SEQUENCE</scope>
    <source>
        <strain>768-20</strain>
    </source>
</reference>
<keyword evidence="3" id="KW-1185">Reference proteome</keyword>
<evidence type="ECO:0000256" key="1">
    <source>
        <dbReference type="SAM" id="Phobius"/>
    </source>
</evidence>
<accession>F2L489</accession>
<proteinExistence type="predicted"/>